<dbReference type="Pfam" id="PF01501">
    <property type="entry name" value="Glyco_transf_8"/>
    <property type="match status" value="1"/>
</dbReference>
<accession>A0A5Y8PGV7</accession>
<evidence type="ECO:0000313" key="5">
    <source>
        <dbReference type="EMBL" id="ECK9989078.1"/>
    </source>
</evidence>
<dbReference type="AlphaFoldDB" id="A0A5Y8PGV7"/>
<protein>
    <submittedName>
        <fullName evidence="5">DUF4422 domain-containing protein</fullName>
    </submittedName>
</protein>
<dbReference type="InterPro" id="IPR025536">
    <property type="entry name" value="DUF4422"/>
</dbReference>
<organism evidence="5">
    <name type="scientific">Campylobacter coli</name>
    <dbReference type="NCBI Taxonomy" id="195"/>
    <lineage>
        <taxon>Bacteria</taxon>
        <taxon>Pseudomonadati</taxon>
        <taxon>Campylobacterota</taxon>
        <taxon>Epsilonproteobacteria</taxon>
        <taxon>Campylobacterales</taxon>
        <taxon>Campylobacteraceae</taxon>
        <taxon>Campylobacter</taxon>
    </lineage>
</organism>
<name>A0A5Y8PGV7_CAMCO</name>
<dbReference type="InterPro" id="IPR002495">
    <property type="entry name" value="Glyco_trans_8"/>
</dbReference>
<evidence type="ECO:0000256" key="1">
    <source>
        <dbReference type="ARBA" id="ARBA00022676"/>
    </source>
</evidence>
<dbReference type="GO" id="GO:0046872">
    <property type="term" value="F:metal ion binding"/>
    <property type="evidence" value="ECO:0007669"/>
    <property type="project" value="UniProtKB-KW"/>
</dbReference>
<evidence type="ECO:0000256" key="3">
    <source>
        <dbReference type="ARBA" id="ARBA00022723"/>
    </source>
</evidence>
<proteinExistence type="predicted"/>
<dbReference type="Gene3D" id="3.90.550.10">
    <property type="entry name" value="Spore Coat Polysaccharide Biosynthesis Protein SpsA, Chain A"/>
    <property type="match status" value="1"/>
</dbReference>
<dbReference type="SUPFAM" id="SSF53448">
    <property type="entry name" value="Nucleotide-diphospho-sugar transferases"/>
    <property type="match status" value="1"/>
</dbReference>
<gene>
    <name evidence="5" type="ORF">FJM45_00490</name>
</gene>
<dbReference type="EMBL" id="AAJEIL010000002">
    <property type="protein sequence ID" value="ECK9989078.1"/>
    <property type="molecule type" value="Genomic_DNA"/>
</dbReference>
<sequence>HYRRIFDFNSTILSESDSLNNLINEKIIEDIVSKNQRIFLAHHKCNPYEQYKNISFHKIEDYDNALNIINSNFKKFSAASIRYNKENCCYFYNMFILPKEDFFEYCEFIFGVLFKLKEQTNFLNRNIQEVRLFGYIAERLMGIYFTELKARKANYKEFPMFYCRDKIKKERLVPLYTDSIKLCFSVDNLYIIYLYATIVSIIQHSTSDQKYEIFLLYSNLDANKVNYFYDLQRDNIFIRFIKIDEYVDKIDYNFFVDRHATIAAYYRLFIPEIFLNFDKVLYLDCDLIACDDIKNIYNTNIQNHIIAATKDPCLISDLNENPGFMNYCINELELENPLNYFQSGVMLFNIKKCIQFNLFDKCIKKIKKIKKPVFWDQDILNSVLQDNVKFLKLECNVEWTFFEHEDRLKKYLSLDMYKEYGYAYSNPIVLHYNGFKPWSHPHLPKADIWWHYARQTPFYEEILFKNIKDNVLKNLPSNHVNLIHVKPCGAVEKVKSHLSFKLGKEILSIKENKLKILALPFTLIFITIKHKISNSIYKLILNSNPNLKSLPLSHYSDYHEALKIQNYLSYRLGNLLVKHPFTFIFRVSRVYREWKKGK</sequence>
<reference evidence="5" key="1">
    <citation type="submission" date="2019-06" db="EMBL/GenBank/DDBJ databases">
        <authorList>
            <consortium name="NARMS: The National Antimicrobial Resistance Monitoring System"/>
        </authorList>
    </citation>
    <scope>NUCLEOTIDE SEQUENCE</scope>
    <source>
        <strain evidence="5">FSIS21924625</strain>
    </source>
</reference>
<keyword evidence="3" id="KW-0479">Metal-binding</keyword>
<dbReference type="InterPro" id="IPR029044">
    <property type="entry name" value="Nucleotide-diphossugar_trans"/>
</dbReference>
<evidence type="ECO:0000256" key="2">
    <source>
        <dbReference type="ARBA" id="ARBA00022679"/>
    </source>
</evidence>
<dbReference type="PANTHER" id="PTHR13778:SF47">
    <property type="entry name" value="LIPOPOLYSACCHARIDE 1,3-GALACTOSYLTRANSFERASE"/>
    <property type="match status" value="1"/>
</dbReference>
<dbReference type="CDD" id="cd04194">
    <property type="entry name" value="GT8_A4GalT_like"/>
    <property type="match status" value="1"/>
</dbReference>
<dbReference type="GO" id="GO:0016757">
    <property type="term" value="F:glycosyltransferase activity"/>
    <property type="evidence" value="ECO:0007669"/>
    <property type="project" value="UniProtKB-KW"/>
</dbReference>
<dbReference type="InterPro" id="IPR050748">
    <property type="entry name" value="Glycosyltrans_8_dom-fam"/>
</dbReference>
<evidence type="ECO:0000259" key="4">
    <source>
        <dbReference type="Pfam" id="PF14393"/>
    </source>
</evidence>
<feature type="non-terminal residue" evidence="5">
    <location>
        <position position="1"/>
    </location>
</feature>
<keyword evidence="2" id="KW-0808">Transferase</keyword>
<feature type="domain" description="DUF4422" evidence="4">
    <location>
        <begin position="1"/>
        <end position="146"/>
    </location>
</feature>
<keyword evidence="1" id="KW-0328">Glycosyltransferase</keyword>
<dbReference type="Pfam" id="PF14393">
    <property type="entry name" value="DUF4422"/>
    <property type="match status" value="1"/>
</dbReference>
<dbReference type="PANTHER" id="PTHR13778">
    <property type="entry name" value="GLYCOSYLTRANSFERASE 8 DOMAIN-CONTAINING PROTEIN"/>
    <property type="match status" value="1"/>
</dbReference>
<comment type="caution">
    <text evidence="5">The sequence shown here is derived from an EMBL/GenBank/DDBJ whole genome shotgun (WGS) entry which is preliminary data.</text>
</comment>